<evidence type="ECO:0008006" key="3">
    <source>
        <dbReference type="Google" id="ProtNLM"/>
    </source>
</evidence>
<name>A0ABU9S152_9BURK</name>
<comment type="caution">
    <text evidence="1">The sequence shown here is derived from an EMBL/GenBank/DDBJ whole genome shotgun (WGS) entry which is preliminary data.</text>
</comment>
<reference evidence="1 2" key="1">
    <citation type="submission" date="2024-01" db="EMBL/GenBank/DDBJ databases">
        <title>The diversity of rhizobia nodulating Mimosa spp. in eleven states of Brazil covering several biomes is determined by host plant, location, and edaphic factors.</title>
        <authorList>
            <person name="Rouws L."/>
            <person name="Barauna A."/>
            <person name="Beukes C."/>
            <person name="De Faria S.M."/>
            <person name="Gross E."/>
            <person name="Dos Reis Junior F.B."/>
            <person name="Simon M."/>
            <person name="Maluk M."/>
            <person name="Odee D.W."/>
            <person name="Kenicer G."/>
            <person name="Young J.P.W."/>
            <person name="Reis V.M."/>
            <person name="Zilli J."/>
            <person name="James E.K."/>
        </authorList>
    </citation>
    <scope>NUCLEOTIDE SEQUENCE [LARGE SCALE GENOMIC DNA]</scope>
    <source>
        <strain evidence="1 2">JPY167</strain>
    </source>
</reference>
<evidence type="ECO:0000313" key="2">
    <source>
        <dbReference type="Proteomes" id="UP001489897"/>
    </source>
</evidence>
<sequence length="196" mass="21769">MNKNKAVDLEDSRDKTSRGNASQFYVAAELCRRGHSAVVTLGNTPNTDVLCSNREGTRFVHIQVKTFVPGTATCSVGVKAERTFGPNFFWVLAGIPAPSSSDSFRFFVIPSAVMSEHVARYHRGWLDAPGKNGQPHRDNTVRAVTIPPRTRTHHWSVEGYEDRWELIEDALSSKPDIVVTEHPLSSAAKAARRNIR</sequence>
<keyword evidence="2" id="KW-1185">Reference proteome</keyword>
<gene>
    <name evidence="1" type="ORF">VSR73_32890</name>
</gene>
<protein>
    <recommendedName>
        <fullName evidence="3">DUF4365 domain-containing protein</fullName>
    </recommendedName>
</protein>
<dbReference type="Gene3D" id="3.40.1350.10">
    <property type="match status" value="1"/>
</dbReference>
<dbReference type="EMBL" id="JAYMRV010000013">
    <property type="protein sequence ID" value="MEM5425842.1"/>
    <property type="molecule type" value="Genomic_DNA"/>
</dbReference>
<evidence type="ECO:0000313" key="1">
    <source>
        <dbReference type="EMBL" id="MEM5425842.1"/>
    </source>
</evidence>
<dbReference type="InterPro" id="IPR011856">
    <property type="entry name" value="tRNA_endonuc-like_dom_sf"/>
</dbReference>
<proteinExistence type="predicted"/>
<dbReference type="RefSeq" id="WP_342949675.1">
    <property type="nucleotide sequence ID" value="NZ_JAYMRV010000013.1"/>
</dbReference>
<accession>A0ABU9S152</accession>
<dbReference type="Proteomes" id="UP001489897">
    <property type="component" value="Unassembled WGS sequence"/>
</dbReference>
<organism evidence="1 2">
    <name type="scientific">Paraburkholderia ferrariae</name>
    <dbReference type="NCBI Taxonomy" id="386056"/>
    <lineage>
        <taxon>Bacteria</taxon>
        <taxon>Pseudomonadati</taxon>
        <taxon>Pseudomonadota</taxon>
        <taxon>Betaproteobacteria</taxon>
        <taxon>Burkholderiales</taxon>
        <taxon>Burkholderiaceae</taxon>
        <taxon>Paraburkholderia</taxon>
    </lineage>
</organism>